<comment type="caution">
    <text evidence="11">Lacks conserved residue(s) required for the propagation of feature annotation.</text>
</comment>
<dbReference type="InterPro" id="IPR044399">
    <property type="entry name" value="Mb-like_M"/>
</dbReference>
<dbReference type="PRINTS" id="PR00480">
    <property type="entry name" value="ASTACIN"/>
</dbReference>
<feature type="compositionally biased region" description="Polar residues" evidence="14">
    <location>
        <begin position="130"/>
        <end position="142"/>
    </location>
</feature>
<dbReference type="PANTHER" id="PTHR10127">
    <property type="entry name" value="DISCOIDIN, CUB, EGF, LAMININ , AND ZINC METALLOPROTEASE DOMAIN CONTAINING"/>
    <property type="match status" value="1"/>
</dbReference>
<keyword evidence="2 12" id="KW-0645">Protease</keyword>
<dbReference type="PANTHER" id="PTHR10127:SF897">
    <property type="entry name" value="ZINC METALLOPROTEINASE NAS-15"/>
    <property type="match status" value="1"/>
</dbReference>
<feature type="region of interest" description="Disordered" evidence="14">
    <location>
        <begin position="1016"/>
        <end position="1054"/>
    </location>
</feature>
<evidence type="ECO:0000256" key="2">
    <source>
        <dbReference type="ARBA" id="ARBA00022670"/>
    </source>
</evidence>
<dbReference type="PROSITE" id="PS51864">
    <property type="entry name" value="ASTACIN"/>
    <property type="match status" value="1"/>
</dbReference>
<dbReference type="FunFam" id="3.40.390.10:FF:000015">
    <property type="entry name" value="Meprin A subunit"/>
    <property type="match status" value="1"/>
</dbReference>
<dbReference type="Gene3D" id="1.10.10.1940">
    <property type="match status" value="2"/>
</dbReference>
<dbReference type="GO" id="GO:0020037">
    <property type="term" value="F:heme binding"/>
    <property type="evidence" value="ECO:0007669"/>
    <property type="project" value="InterPro"/>
</dbReference>
<dbReference type="CDD" id="cd01040">
    <property type="entry name" value="Mb-like"/>
    <property type="match status" value="1"/>
</dbReference>
<dbReference type="InterPro" id="IPR001506">
    <property type="entry name" value="Peptidase_M12A"/>
</dbReference>
<reference evidence="18" key="3">
    <citation type="submission" date="2016-06" db="UniProtKB">
        <authorList>
            <consortium name="WormBaseParasite"/>
        </authorList>
    </citation>
    <scope>IDENTIFICATION</scope>
</reference>
<dbReference type="InterPro" id="IPR034035">
    <property type="entry name" value="Astacin-like_dom"/>
</dbReference>
<feature type="disulfide bond" evidence="11">
    <location>
        <begin position="927"/>
        <end position="961"/>
    </location>
</feature>
<keyword evidence="17" id="KW-1185">Reference proteome</keyword>
<evidence type="ECO:0000256" key="7">
    <source>
        <dbReference type="ARBA" id="ARBA00023049"/>
    </source>
</evidence>
<evidence type="ECO:0000256" key="5">
    <source>
        <dbReference type="ARBA" id="ARBA00022801"/>
    </source>
</evidence>
<accession>A0A183BPT0</accession>
<feature type="domain" description="ShKT" evidence="15">
    <location>
        <begin position="927"/>
        <end position="961"/>
    </location>
</feature>
<evidence type="ECO:0000256" key="10">
    <source>
        <dbReference type="ARBA" id="ARBA00023180"/>
    </source>
</evidence>
<dbReference type="EC" id="3.4.24.-" evidence="13"/>
<dbReference type="Proteomes" id="UP000050741">
    <property type="component" value="Unassembled WGS sequence"/>
</dbReference>
<evidence type="ECO:0000259" key="15">
    <source>
        <dbReference type="PROSITE" id="PS51670"/>
    </source>
</evidence>
<feature type="binding site" evidence="12">
    <location>
        <position position="713"/>
    </location>
    <ligand>
        <name>Zn(2+)</name>
        <dbReference type="ChEBI" id="CHEBI:29105"/>
        <note>catalytic</note>
    </ligand>
</feature>
<feature type="binding site" evidence="12">
    <location>
        <position position="723"/>
    </location>
    <ligand>
        <name>Zn(2+)</name>
        <dbReference type="ChEBI" id="CHEBI:29105"/>
        <note>catalytic</note>
    </ligand>
</feature>
<dbReference type="InterPro" id="IPR000971">
    <property type="entry name" value="Globin"/>
</dbReference>
<dbReference type="InterPro" id="IPR006026">
    <property type="entry name" value="Peptidase_Metallo"/>
</dbReference>
<dbReference type="InterPro" id="IPR012292">
    <property type="entry name" value="Globin/Proto"/>
</dbReference>
<dbReference type="AlphaFoldDB" id="A0A183BPT0"/>
<dbReference type="GO" id="GO:0008270">
    <property type="term" value="F:zinc ion binding"/>
    <property type="evidence" value="ECO:0007669"/>
    <property type="project" value="UniProtKB-UniRule"/>
</dbReference>
<feature type="region of interest" description="Disordered" evidence="14">
    <location>
        <begin position="1"/>
        <end position="68"/>
    </location>
</feature>
<evidence type="ECO:0000256" key="9">
    <source>
        <dbReference type="ARBA" id="ARBA00023157"/>
    </source>
</evidence>
<comment type="cofactor">
    <cofactor evidence="12 13">
        <name>Zn(2+)</name>
        <dbReference type="ChEBI" id="CHEBI:29105"/>
    </cofactor>
    <text evidence="12 13">Binds 1 zinc ion per subunit.</text>
</comment>
<dbReference type="CDD" id="cd04280">
    <property type="entry name" value="ZnMc_astacin_like"/>
    <property type="match status" value="1"/>
</dbReference>
<feature type="domain" description="ShKT" evidence="15">
    <location>
        <begin position="854"/>
        <end position="888"/>
    </location>
</feature>
<dbReference type="SMART" id="SM00235">
    <property type="entry name" value="ZnMc"/>
    <property type="match status" value="1"/>
</dbReference>
<feature type="compositionally biased region" description="Pro residues" evidence="14">
    <location>
        <begin position="108"/>
        <end position="117"/>
    </location>
</feature>
<dbReference type="GO" id="GO:0004222">
    <property type="term" value="F:metalloendopeptidase activity"/>
    <property type="evidence" value="ECO:0007669"/>
    <property type="project" value="UniProtKB-UniRule"/>
</dbReference>
<feature type="domain" description="ShKT" evidence="15">
    <location>
        <begin position="1057"/>
        <end position="1092"/>
    </location>
</feature>
<dbReference type="PROSITE" id="PS51670">
    <property type="entry name" value="SHKT"/>
    <property type="match status" value="3"/>
</dbReference>
<dbReference type="WBParaSite" id="GPLIN_000261600">
    <property type="protein sequence ID" value="GPLIN_000261600"/>
    <property type="gene ID" value="GPLIN_000261600"/>
</dbReference>
<keyword evidence="8" id="KW-0865">Zymogen</keyword>
<proteinExistence type="predicted"/>
<sequence>MYHQYQMQQRVRHSPTDRDTPSTMLATDRDNANNIARGTSSTPSTLNYVPTPSSSPPSVQSATNNGNQKNAKIAYVRLRSFTDSSFSSVTLPPLDVPDSDDAAGGSAPPGPNRPNPSPTGDDDDAIELSMDSSNDTPRQSDGTETEAEEVLGQEFPRFVPMQAARAHWMQLHKQGMQVPVLQRMFLRLLQRHAPLRALWPFARCFDGSKQQLDELSTSASFRHFCDAYQAALTMVMDNLDDEPSLCRLLQELGANHFYYDASEAHFKMMGEEFVLALGECVVGTREALDDELEEDWARLWAKMESNLAFGLAVQRHNYLAHCVIGKEMETLRAQWQTLLERKCRMDALGAAIRERGIQTFSEGMRRIGTELWTKDELEQRFAVAVNDLLWAMAQALSLWEPGTGFLRICAEIDSRCGGAVDVIRTSSATLLRNAFIEGLIAELVAVLGENEATTTAMHSWTKVYRVAEQAIIADGMDNERLTMKIRRLTHNLSTISTLMTTTTTMLGIIVMMPCPLLSIKNAKKSSSPSSSSSNSSHQQMLYDLNLPAYETVLTPIDFEQAMELEDNPMPGSTDWDSEAMYSMEKFEGDIANDLNASTVALFIRGAPPEGTKGGGNDINQLNAIRDRRQLWRNARIPYALSSQYSSYSRSVIASAMQEYAKSTCIQWTPRTAVDNDYVYIVPERGCYSMVGRTGGRQILSLGNGCIQKGIIIHEMMHATGFFHEQSRTDRDTFITILWHNILPGMQGQFEKYSAATIQTLGSDYDYGSIMHYGPNAFTRNGLPTMVPRRQTSIGQRSGFSKLDAWKINALYECPAYGGSYASTVIPPAQPITTPPTVAMLLTTTPMAASTPRFCRNTRPDCDHLARQGWCTRNPQWMRDHCPMSCGWCPGEGANGRKPSIGGLPSPIPIVPATQSSSPAPPVPEPSCEDLRVDCAELAKRRYCITAPTFTSTYCARTCGFCFVPLATDMPAPQGAAPAAPPEGPATAAPPVITSTLSASSRNGGGAVGPTVHTQQPLVTFWPPPARPDNQRPPGAVTEAPPPQPSGPGKGRPPAQLCRDRKHFCAAWAKSGFCRGIFLSYMKKNCMAACGLC</sequence>
<dbReference type="Gene3D" id="1.10.490.10">
    <property type="entry name" value="Globins"/>
    <property type="match status" value="1"/>
</dbReference>
<dbReference type="InterPro" id="IPR003582">
    <property type="entry name" value="ShKT_dom"/>
</dbReference>
<dbReference type="Pfam" id="PF01549">
    <property type="entry name" value="ShK"/>
    <property type="match status" value="3"/>
</dbReference>
<evidence type="ECO:0000256" key="6">
    <source>
        <dbReference type="ARBA" id="ARBA00022833"/>
    </source>
</evidence>
<reference evidence="17" key="1">
    <citation type="submission" date="2013-12" db="EMBL/GenBank/DDBJ databases">
        <authorList>
            <person name="Aslett M."/>
        </authorList>
    </citation>
    <scope>NUCLEOTIDE SEQUENCE [LARGE SCALE GENOMIC DNA]</scope>
    <source>
        <strain evidence="17">Lindley</strain>
    </source>
</reference>
<dbReference type="GO" id="GO:0006508">
    <property type="term" value="P:proteolysis"/>
    <property type="evidence" value="ECO:0007669"/>
    <property type="project" value="UniProtKB-KW"/>
</dbReference>
<dbReference type="Pfam" id="PF00042">
    <property type="entry name" value="Globin"/>
    <property type="match status" value="1"/>
</dbReference>
<dbReference type="InterPro" id="IPR009050">
    <property type="entry name" value="Globin-like_sf"/>
</dbReference>
<feature type="compositionally biased region" description="Polar residues" evidence="14">
    <location>
        <begin position="59"/>
        <end position="68"/>
    </location>
</feature>
<dbReference type="SMART" id="SM00254">
    <property type="entry name" value="ShKT"/>
    <property type="match status" value="3"/>
</dbReference>
<dbReference type="InterPro" id="IPR024079">
    <property type="entry name" value="MetalloPept_cat_dom_sf"/>
</dbReference>
<evidence type="ECO:0000313" key="18">
    <source>
        <dbReference type="WBParaSite" id="GPLIN_000261600"/>
    </source>
</evidence>
<keyword evidence="6 12" id="KW-0862">Zinc</keyword>
<keyword evidence="9 11" id="KW-1015">Disulfide bond</keyword>
<evidence type="ECO:0000256" key="1">
    <source>
        <dbReference type="ARBA" id="ARBA00002657"/>
    </source>
</evidence>
<protein>
    <recommendedName>
        <fullName evidence="13">Metalloendopeptidase</fullName>
        <ecNumber evidence="13">3.4.24.-</ecNumber>
    </recommendedName>
</protein>
<dbReference type="SUPFAM" id="SSF46458">
    <property type="entry name" value="Globin-like"/>
    <property type="match status" value="1"/>
</dbReference>
<keyword evidence="5 12" id="KW-0378">Hydrolase</keyword>
<feature type="compositionally biased region" description="Polar residues" evidence="14">
    <location>
        <begin position="32"/>
        <end position="48"/>
    </location>
</feature>
<evidence type="ECO:0000256" key="14">
    <source>
        <dbReference type="SAM" id="MobiDB-lite"/>
    </source>
</evidence>
<evidence type="ECO:0000256" key="8">
    <source>
        <dbReference type="ARBA" id="ARBA00023145"/>
    </source>
</evidence>
<dbReference type="Gene3D" id="3.40.390.10">
    <property type="entry name" value="Collagenase (Catalytic Domain)"/>
    <property type="match status" value="1"/>
</dbReference>
<feature type="active site" evidence="12">
    <location>
        <position position="714"/>
    </location>
</feature>
<dbReference type="SUPFAM" id="SSF55486">
    <property type="entry name" value="Metalloproteases ('zincins'), catalytic domain"/>
    <property type="match status" value="1"/>
</dbReference>
<organism evidence="17 18">
    <name type="scientific">Globodera pallida</name>
    <name type="common">Potato cyst nematode worm</name>
    <name type="synonym">Heterodera pallida</name>
    <dbReference type="NCBI Taxonomy" id="36090"/>
    <lineage>
        <taxon>Eukaryota</taxon>
        <taxon>Metazoa</taxon>
        <taxon>Ecdysozoa</taxon>
        <taxon>Nematoda</taxon>
        <taxon>Chromadorea</taxon>
        <taxon>Rhabditida</taxon>
        <taxon>Tylenchina</taxon>
        <taxon>Tylenchomorpha</taxon>
        <taxon>Tylenchoidea</taxon>
        <taxon>Heteroderidae</taxon>
        <taxon>Heteroderinae</taxon>
        <taxon>Globodera</taxon>
    </lineage>
</organism>
<evidence type="ECO:0000256" key="12">
    <source>
        <dbReference type="PROSITE-ProRule" id="PRU01211"/>
    </source>
</evidence>
<feature type="disulfide bond" evidence="11">
    <location>
        <begin position="854"/>
        <end position="888"/>
    </location>
</feature>
<comment type="function">
    <text evidence="1">Metalloprotease.</text>
</comment>
<feature type="region of interest" description="Disordered" evidence="14">
    <location>
        <begin position="91"/>
        <end position="154"/>
    </location>
</feature>
<evidence type="ECO:0000259" key="16">
    <source>
        <dbReference type="PROSITE" id="PS51864"/>
    </source>
</evidence>
<evidence type="ECO:0000256" key="4">
    <source>
        <dbReference type="ARBA" id="ARBA00022729"/>
    </source>
</evidence>
<evidence type="ECO:0000256" key="11">
    <source>
        <dbReference type="PROSITE-ProRule" id="PRU01005"/>
    </source>
</evidence>
<name>A0A183BPT0_GLOPA</name>
<keyword evidence="3 12" id="KW-0479">Metal-binding</keyword>
<keyword evidence="4" id="KW-0732">Signal</keyword>
<dbReference type="Pfam" id="PF01400">
    <property type="entry name" value="Astacin"/>
    <property type="match status" value="1"/>
</dbReference>
<evidence type="ECO:0000256" key="3">
    <source>
        <dbReference type="ARBA" id="ARBA00022723"/>
    </source>
</evidence>
<reference evidence="17" key="2">
    <citation type="submission" date="2014-05" db="EMBL/GenBank/DDBJ databases">
        <title>The genome and life-stage specific transcriptomes of Globodera pallida elucidate key aspects of plant parasitism by a cyst nematode.</title>
        <authorList>
            <person name="Cotton J.A."/>
            <person name="Lilley C.J."/>
            <person name="Jones L.M."/>
            <person name="Kikuchi T."/>
            <person name="Reid A.J."/>
            <person name="Thorpe P."/>
            <person name="Tsai I.J."/>
            <person name="Beasley H."/>
            <person name="Blok V."/>
            <person name="Cock P.J.A."/>
            <person name="Van den Akker S.E."/>
            <person name="Holroyd N."/>
            <person name="Hunt M."/>
            <person name="Mantelin S."/>
            <person name="Naghra H."/>
            <person name="Pain A."/>
            <person name="Palomares-Rius J.E."/>
            <person name="Zarowiecki M."/>
            <person name="Berriman M."/>
            <person name="Jones J.T."/>
            <person name="Urwin P.E."/>
        </authorList>
    </citation>
    <scope>NUCLEOTIDE SEQUENCE [LARGE SCALE GENOMIC DNA]</scope>
    <source>
        <strain evidence="17">Lindley</strain>
    </source>
</reference>
<evidence type="ECO:0000256" key="13">
    <source>
        <dbReference type="RuleBase" id="RU361183"/>
    </source>
</evidence>
<feature type="binding site" evidence="12">
    <location>
        <position position="717"/>
    </location>
    <ligand>
        <name>Zn(2+)</name>
        <dbReference type="ChEBI" id="CHEBI:29105"/>
        <note>catalytic</note>
    </ligand>
</feature>
<evidence type="ECO:0000313" key="17">
    <source>
        <dbReference type="Proteomes" id="UP000050741"/>
    </source>
</evidence>
<feature type="domain" description="Peptidase M12A" evidence="16">
    <location>
        <begin position="622"/>
        <end position="814"/>
    </location>
</feature>
<keyword evidence="10" id="KW-0325">Glycoprotein</keyword>
<keyword evidence="7 12" id="KW-0482">Metalloprotease</keyword>
<dbReference type="GO" id="GO:0019825">
    <property type="term" value="F:oxygen binding"/>
    <property type="evidence" value="ECO:0007669"/>
    <property type="project" value="InterPro"/>
</dbReference>